<evidence type="ECO:0000313" key="2">
    <source>
        <dbReference type="Proteomes" id="UP000008718"/>
    </source>
</evidence>
<dbReference type="OrthoDB" id="8246703at2"/>
<proteinExistence type="predicted"/>
<dbReference type="HOGENOM" id="CLU_133235_0_0_10"/>
<dbReference type="EMBL" id="CP002345">
    <property type="protein sequence ID" value="ADQ78793.1"/>
    <property type="molecule type" value="Genomic_DNA"/>
</dbReference>
<dbReference type="KEGG" id="ppn:Palpr_0637"/>
<dbReference type="Gene3D" id="2.40.30.100">
    <property type="entry name" value="AF2212/PG0164-like"/>
    <property type="match status" value="1"/>
</dbReference>
<gene>
    <name evidence="1" type="ordered locus">Palpr_0637</name>
</gene>
<accession>E4T249</accession>
<dbReference type="InterPro" id="IPR015018">
    <property type="entry name" value="DUF1905"/>
</dbReference>
<evidence type="ECO:0000313" key="1">
    <source>
        <dbReference type="EMBL" id="ADQ78793.1"/>
    </source>
</evidence>
<name>E4T249_PALPW</name>
<evidence type="ECO:0008006" key="3">
    <source>
        <dbReference type="Google" id="ProtNLM"/>
    </source>
</evidence>
<dbReference type="RefSeq" id="WP_013444162.1">
    <property type="nucleotide sequence ID" value="NC_014734.1"/>
</dbReference>
<dbReference type="SUPFAM" id="SSF141694">
    <property type="entry name" value="AF2212/PG0164-like"/>
    <property type="match status" value="1"/>
</dbReference>
<dbReference type="AlphaFoldDB" id="E4T249"/>
<protein>
    <recommendedName>
        <fullName evidence="3">DUF1905 domain-containing protein</fullName>
    </recommendedName>
</protein>
<dbReference type="Pfam" id="PF08922">
    <property type="entry name" value="DUF1905"/>
    <property type="match status" value="1"/>
</dbReference>
<dbReference type="STRING" id="694427.Palpr_0637"/>
<dbReference type="Proteomes" id="UP000008718">
    <property type="component" value="Chromosome"/>
</dbReference>
<dbReference type="InterPro" id="IPR037079">
    <property type="entry name" value="AF2212/PG0164-like_sf"/>
</dbReference>
<reference key="1">
    <citation type="submission" date="2010-11" db="EMBL/GenBank/DDBJ databases">
        <title>The complete genome of Paludibacter propionicigenes DSM 17365.</title>
        <authorList>
            <consortium name="US DOE Joint Genome Institute (JGI-PGF)"/>
            <person name="Lucas S."/>
            <person name="Copeland A."/>
            <person name="Lapidus A."/>
            <person name="Bruce D."/>
            <person name="Goodwin L."/>
            <person name="Pitluck S."/>
            <person name="Kyrpides N."/>
            <person name="Mavromatis K."/>
            <person name="Ivanova N."/>
            <person name="Munk A.C."/>
            <person name="Brettin T."/>
            <person name="Detter J.C."/>
            <person name="Han C."/>
            <person name="Tapia R."/>
            <person name="Land M."/>
            <person name="Hauser L."/>
            <person name="Markowitz V."/>
            <person name="Cheng J.-F."/>
            <person name="Hugenholtz P."/>
            <person name="Woyke T."/>
            <person name="Wu D."/>
            <person name="Gronow S."/>
            <person name="Wellnitz S."/>
            <person name="Brambilla E."/>
            <person name="Klenk H.-P."/>
            <person name="Eisen J.A."/>
        </authorList>
    </citation>
    <scope>NUCLEOTIDE SEQUENCE</scope>
    <source>
        <strain>WB4</strain>
    </source>
</reference>
<dbReference type="Pfam" id="PF13376">
    <property type="entry name" value="OmdA"/>
    <property type="match status" value="1"/>
</dbReference>
<reference evidence="1 2" key="2">
    <citation type="journal article" date="2011" name="Stand. Genomic Sci.">
        <title>Complete genome sequence of Paludibacter propionicigenes type strain (WB4).</title>
        <authorList>
            <person name="Gronow S."/>
            <person name="Munk C."/>
            <person name="Lapidus A."/>
            <person name="Nolan M."/>
            <person name="Lucas S."/>
            <person name="Hammon N."/>
            <person name="Deshpande S."/>
            <person name="Cheng J.F."/>
            <person name="Tapia R."/>
            <person name="Han C."/>
            <person name="Goodwin L."/>
            <person name="Pitluck S."/>
            <person name="Liolios K."/>
            <person name="Ivanova N."/>
            <person name="Mavromatis K."/>
            <person name="Mikhailova N."/>
            <person name="Pati A."/>
            <person name="Chen A."/>
            <person name="Palaniappan K."/>
            <person name="Land M."/>
            <person name="Hauser L."/>
            <person name="Chang Y.J."/>
            <person name="Jeffries C.D."/>
            <person name="Brambilla E."/>
            <person name="Rohde M."/>
            <person name="Goker M."/>
            <person name="Detter J.C."/>
            <person name="Woyke T."/>
            <person name="Bristow J."/>
            <person name="Eisen J.A."/>
            <person name="Markowitz V."/>
            <person name="Hugenholtz P."/>
            <person name="Kyrpides N.C."/>
            <person name="Klenk H.P."/>
        </authorList>
    </citation>
    <scope>NUCLEOTIDE SEQUENCE [LARGE SCALE GENOMIC DNA]</scope>
    <source>
        <strain evidence="2">DSM 17365 / JCM 13257 / WB4</strain>
    </source>
</reference>
<dbReference type="eggNOG" id="COG2002">
    <property type="taxonomic scope" value="Bacteria"/>
</dbReference>
<sequence length="157" mass="17899">MNNELPQKPLVDQDYVLQKYPGKGGWTFAAIPQIQQDKHAWFGWVKVRGSIDGYEIANYHLMPMGNGTLFLPVKAEIRKKIGKQEGDSVHVVLYSEELPTVAADDFMLCLQDDPVACENYRKLSAEEQKSITDWIYAARRDDQKVERIAQALDKLSN</sequence>
<keyword evidence="2" id="KW-1185">Reference proteome</keyword>
<organism evidence="1 2">
    <name type="scientific">Paludibacter propionicigenes (strain DSM 17365 / JCM 13257 / WB4)</name>
    <dbReference type="NCBI Taxonomy" id="694427"/>
    <lineage>
        <taxon>Bacteria</taxon>
        <taxon>Pseudomonadati</taxon>
        <taxon>Bacteroidota</taxon>
        <taxon>Bacteroidia</taxon>
        <taxon>Bacteroidales</taxon>
        <taxon>Paludibacteraceae</taxon>
        <taxon>Paludibacter</taxon>
    </lineage>
</organism>